<dbReference type="Proteomes" id="UP000731465">
    <property type="component" value="Unassembled WGS sequence"/>
</dbReference>
<protein>
    <submittedName>
        <fullName evidence="1">Uncharacterized protein</fullName>
    </submittedName>
</protein>
<sequence length="552" mass="64893">MLFRKKYKNKGLFLDVKDLCYLIDKRVNLNIEKRVSERLIKDIGHTKIFNELEYLVLKDKTNLKTNHDTKETYDTFEVNPGFNYQDQFISTVALIKETSYLSDDHILLYTDRLNDFFGPLNTNESKGSILALSYKIILYALKIGKNNSYYFEDNSVKDAALMIMLTATTYCLGRALHSFIVKSDEDNKNEVEYNPINETLREFILKNDTLNIKQIYKECKKDHIQILKTGLLIANSLVKDTREQLDDKEIIYNLFCIKEDDILFKILKKSICVCLENAECDDQYLEAIRPVFIGKAHTPKDWDTNEELKNKPYFYDKELLMNTNIRQAVTYYVNKNESVINRFMNDYKDTVEKHYLDKIENENKTQSFENTLAELNAENKKDFEKRERLVKSFETTLSGFNIEPSTEPKEYHDFFLRNEDFYDDADKIFIVGDTIEEAHEYFDGYIQKIEELAHLAASNEEVKRLLINECTTIKRCLDNINGFARDKAVKINFQLSQDLFNATFFDDYFQILKKVVICVKGPETKNVVIKYLARFFQDHLMKITKALVDILN</sequence>
<accession>A0ABS7DG46</accession>
<name>A0ABS7DG46_9GAMM</name>
<reference evidence="1 2" key="1">
    <citation type="submission" date="2021-03" db="EMBL/GenBank/DDBJ databases">
        <title>Succinivibrio sp. nov. isolated from feces of cow.</title>
        <authorList>
            <person name="Choi J.-Y."/>
        </authorList>
    </citation>
    <scope>NUCLEOTIDE SEQUENCE [LARGE SCALE GENOMIC DNA]</scope>
    <source>
        <strain evidence="1 2">AGMB01872</strain>
    </source>
</reference>
<evidence type="ECO:0000313" key="2">
    <source>
        <dbReference type="Proteomes" id="UP000731465"/>
    </source>
</evidence>
<organism evidence="1 2">
    <name type="scientific">Succinivibrio faecicola</name>
    <dbReference type="NCBI Taxonomy" id="2820300"/>
    <lineage>
        <taxon>Bacteria</taxon>
        <taxon>Pseudomonadati</taxon>
        <taxon>Pseudomonadota</taxon>
        <taxon>Gammaproteobacteria</taxon>
        <taxon>Aeromonadales</taxon>
        <taxon>Succinivibrionaceae</taxon>
        <taxon>Succinivibrio</taxon>
    </lineage>
</organism>
<proteinExistence type="predicted"/>
<keyword evidence="2" id="KW-1185">Reference proteome</keyword>
<evidence type="ECO:0000313" key="1">
    <source>
        <dbReference type="EMBL" id="MBW7570243.1"/>
    </source>
</evidence>
<dbReference type="EMBL" id="JAGFNY010000013">
    <property type="protein sequence ID" value="MBW7570243.1"/>
    <property type="molecule type" value="Genomic_DNA"/>
</dbReference>
<gene>
    <name evidence="1" type="ORF">J5V48_04970</name>
</gene>
<comment type="caution">
    <text evidence="1">The sequence shown here is derived from an EMBL/GenBank/DDBJ whole genome shotgun (WGS) entry which is preliminary data.</text>
</comment>
<dbReference type="RefSeq" id="WP_219937465.1">
    <property type="nucleotide sequence ID" value="NZ_JAGFNY010000013.1"/>
</dbReference>